<evidence type="ECO:0000313" key="1">
    <source>
        <dbReference type="EMBL" id="MFB5946140.1"/>
    </source>
</evidence>
<evidence type="ECO:0000313" key="2">
    <source>
        <dbReference type="Proteomes" id="UP001580928"/>
    </source>
</evidence>
<comment type="caution">
    <text evidence="1">The sequence shown here is derived from an EMBL/GenBank/DDBJ whole genome shotgun (WGS) entry which is preliminary data.</text>
</comment>
<protein>
    <submittedName>
        <fullName evidence="1">Uncharacterized protein</fullName>
    </submittedName>
</protein>
<organism evidence="1 2">
    <name type="scientific">Albibacterium profundi</name>
    <dbReference type="NCBI Taxonomy" id="3134906"/>
    <lineage>
        <taxon>Bacteria</taxon>
        <taxon>Pseudomonadati</taxon>
        <taxon>Bacteroidota</taxon>
        <taxon>Sphingobacteriia</taxon>
        <taxon>Sphingobacteriales</taxon>
        <taxon>Sphingobacteriaceae</taxon>
        <taxon>Albibacterium</taxon>
    </lineage>
</organism>
<keyword evidence="2" id="KW-1185">Reference proteome</keyword>
<reference evidence="1 2" key="1">
    <citation type="submission" date="2024-04" db="EMBL/GenBank/DDBJ databases">
        <title>Albibacterium profundi sp. nov., isolated from sediment of the Challenger Deep of Mariana Trench.</title>
        <authorList>
            <person name="Wang Y."/>
        </authorList>
    </citation>
    <scope>NUCLEOTIDE SEQUENCE [LARGE SCALE GENOMIC DNA]</scope>
    <source>
        <strain evidence="1 2">RHL897</strain>
    </source>
</reference>
<accession>A0ABV5CFH3</accession>
<gene>
    <name evidence="1" type="ORF">WKR92_09875</name>
</gene>
<dbReference type="PROSITE" id="PS51257">
    <property type="entry name" value="PROKAR_LIPOPROTEIN"/>
    <property type="match status" value="1"/>
</dbReference>
<dbReference type="RefSeq" id="WP_375557669.1">
    <property type="nucleotide sequence ID" value="NZ_JBBVGT010000002.1"/>
</dbReference>
<name>A0ABV5CFH3_9SPHI</name>
<dbReference type="Proteomes" id="UP001580928">
    <property type="component" value="Unassembled WGS sequence"/>
</dbReference>
<proteinExistence type="predicted"/>
<dbReference type="EMBL" id="JBBVGT010000002">
    <property type="protein sequence ID" value="MFB5946140.1"/>
    <property type="molecule type" value="Genomic_DNA"/>
</dbReference>
<sequence>MKKRSSITSTFLFILLVGACITAFSLWQDAKSLKSENKRLRSTQVETANTIVEKYVDRVDTVQHTIFKDRIVTRSDLKKGQVPINKGLLDTMVLALKMADGNEAKFNKQIKDLTRINGRLEGVIEGLKGDIEKGVLIDFNSQYLNASVDTLYKMTYGYDAELRIATYDEPGGFLGLGNPKHYIDISSPDTNFTINSIDRFRVEVPVKPKPWGIGIIGGWTIDPTIQNGELKFRPSLGVGVSYNVIRF</sequence>